<evidence type="ECO:0000256" key="4">
    <source>
        <dbReference type="ARBA" id="ARBA00022723"/>
    </source>
</evidence>
<comment type="function">
    <text evidence="8">Specifically catalyzes the dephosphorylation of 2-phosphoglycolate. Is involved in the dissimilation of the intracellular 2-phosphoglycolate formed during the DNA repair of 3'-phosphoglycolate ends, a major class of DNA lesions induced by oxidative stress.</text>
</comment>
<evidence type="ECO:0000256" key="5">
    <source>
        <dbReference type="ARBA" id="ARBA00022801"/>
    </source>
</evidence>
<dbReference type="SFLD" id="SFLDG01129">
    <property type="entry name" value="C1.5:_HAD__Beta-PGM__Phosphata"/>
    <property type="match status" value="1"/>
</dbReference>
<dbReference type="InterPro" id="IPR050155">
    <property type="entry name" value="HAD-like_hydrolase_sf"/>
</dbReference>
<organism evidence="9 10">
    <name type="scientific">Snodgrassella alvi</name>
    <dbReference type="NCBI Taxonomy" id="1196083"/>
    <lineage>
        <taxon>Bacteria</taxon>
        <taxon>Pseudomonadati</taxon>
        <taxon>Pseudomonadota</taxon>
        <taxon>Betaproteobacteria</taxon>
        <taxon>Neisseriales</taxon>
        <taxon>Neisseriaceae</taxon>
        <taxon>Snodgrassella</taxon>
    </lineage>
</organism>
<dbReference type="GO" id="GO:0008967">
    <property type="term" value="F:phosphoglycolate phosphatase activity"/>
    <property type="evidence" value="ECO:0007669"/>
    <property type="project" value="UniProtKB-EC"/>
</dbReference>
<dbReference type="PANTHER" id="PTHR43434">
    <property type="entry name" value="PHOSPHOGLYCOLATE PHOSPHATASE"/>
    <property type="match status" value="1"/>
</dbReference>
<comment type="catalytic activity">
    <reaction evidence="1">
        <text>2-phosphoglycolate + H2O = glycolate + phosphate</text>
        <dbReference type="Rhea" id="RHEA:14369"/>
        <dbReference type="ChEBI" id="CHEBI:15377"/>
        <dbReference type="ChEBI" id="CHEBI:29805"/>
        <dbReference type="ChEBI" id="CHEBI:43474"/>
        <dbReference type="ChEBI" id="CHEBI:58033"/>
        <dbReference type="EC" id="3.1.3.18"/>
    </reaction>
</comment>
<dbReference type="PANTHER" id="PTHR43434:SF23">
    <property type="entry name" value="PHOSPHOGLYCOLATE PHOSPHATASE"/>
    <property type="match status" value="1"/>
</dbReference>
<evidence type="ECO:0000313" key="9">
    <source>
        <dbReference type="EMBL" id="PIT48281.1"/>
    </source>
</evidence>
<gene>
    <name evidence="9" type="ORF">BHC48_11225</name>
</gene>
<evidence type="ECO:0000313" key="10">
    <source>
        <dbReference type="Proteomes" id="UP000231484"/>
    </source>
</evidence>
<dbReference type="AlphaFoldDB" id="A0A066THP6"/>
<dbReference type="SFLD" id="SFLDS00003">
    <property type="entry name" value="Haloacid_Dehalogenase"/>
    <property type="match status" value="1"/>
</dbReference>
<evidence type="ECO:0000256" key="2">
    <source>
        <dbReference type="ARBA" id="ARBA00004818"/>
    </source>
</evidence>
<keyword evidence="5" id="KW-0378">Hydrolase</keyword>
<dbReference type="NCBIfam" id="TIGR01662">
    <property type="entry name" value="HAD-SF-IIIA"/>
    <property type="match status" value="1"/>
</dbReference>
<evidence type="ECO:0000256" key="8">
    <source>
        <dbReference type="ARBA" id="ARBA00059247"/>
    </source>
</evidence>
<dbReference type="SUPFAM" id="SSF56784">
    <property type="entry name" value="HAD-like"/>
    <property type="match status" value="1"/>
</dbReference>
<proteinExistence type="predicted"/>
<dbReference type="PRINTS" id="PR00413">
    <property type="entry name" value="HADHALOGNASE"/>
</dbReference>
<dbReference type="GO" id="GO:0046872">
    <property type="term" value="F:metal ion binding"/>
    <property type="evidence" value="ECO:0007669"/>
    <property type="project" value="UniProtKB-KW"/>
</dbReference>
<sequence length="217" mass="23872">MIKAVLFDLDGTLADTAPDLGTALNRVLEQQQLPPKNMAEIRPVASHGAAELIKLGTGIQPDNPKFNALRQAFMAEYEQHFTEQTVLFGGINEVLQKLDQQGIVWGIITNKSHIFTERLIPKLGCSIAPAVVVSGDTTSAPKPSTEPMYYACRQINVMPENCLYIGDAERDMQAGRNAGMTTVLANWGYISAQDNTASWPADYIIEQPKEILRLLTK</sequence>
<dbReference type="FunFam" id="3.40.50.1000:FF:000022">
    <property type="entry name" value="Phosphoglycolate phosphatase"/>
    <property type="match status" value="1"/>
</dbReference>
<keyword evidence="4" id="KW-0479">Metal-binding</keyword>
<dbReference type="Proteomes" id="UP000231484">
    <property type="component" value="Unassembled WGS sequence"/>
</dbReference>
<dbReference type="SFLD" id="SFLDG01135">
    <property type="entry name" value="C1.5.6:_HAD__Beta-PGM__Phospha"/>
    <property type="match status" value="1"/>
</dbReference>
<accession>A0A066THP6</accession>
<dbReference type="InterPro" id="IPR006549">
    <property type="entry name" value="HAD-SF_hydro_IIIA"/>
</dbReference>
<keyword evidence="6" id="KW-0460">Magnesium</keyword>
<dbReference type="Gene3D" id="1.10.150.240">
    <property type="entry name" value="Putative phosphatase, domain 2"/>
    <property type="match status" value="1"/>
</dbReference>
<dbReference type="GO" id="GO:0005829">
    <property type="term" value="C:cytosol"/>
    <property type="evidence" value="ECO:0007669"/>
    <property type="project" value="TreeGrafter"/>
</dbReference>
<evidence type="ECO:0000256" key="3">
    <source>
        <dbReference type="ARBA" id="ARBA00013078"/>
    </source>
</evidence>
<comment type="pathway">
    <text evidence="2">Organic acid metabolism; glycolate biosynthesis; glycolate from 2-phosphoglycolate: step 1/1.</text>
</comment>
<dbReference type="Gene3D" id="3.40.50.1000">
    <property type="entry name" value="HAD superfamily/HAD-like"/>
    <property type="match status" value="1"/>
</dbReference>
<name>A0A066THP6_9NEIS</name>
<comment type="caution">
    <text evidence="9">The sequence shown here is derived from an EMBL/GenBank/DDBJ whole genome shotgun (WGS) entry which is preliminary data.</text>
</comment>
<dbReference type="Pfam" id="PF13419">
    <property type="entry name" value="HAD_2"/>
    <property type="match status" value="1"/>
</dbReference>
<dbReference type="InterPro" id="IPR023198">
    <property type="entry name" value="PGP-like_dom2"/>
</dbReference>
<dbReference type="NCBIfam" id="TIGR01549">
    <property type="entry name" value="HAD-SF-IA-v1"/>
    <property type="match status" value="1"/>
</dbReference>
<evidence type="ECO:0000256" key="6">
    <source>
        <dbReference type="ARBA" id="ARBA00022842"/>
    </source>
</evidence>
<dbReference type="NCBIfam" id="TIGR01509">
    <property type="entry name" value="HAD-SF-IA-v3"/>
    <property type="match status" value="1"/>
</dbReference>
<dbReference type="InterPro" id="IPR036412">
    <property type="entry name" value="HAD-like_sf"/>
</dbReference>
<dbReference type="InterPro" id="IPR041492">
    <property type="entry name" value="HAD_2"/>
</dbReference>
<dbReference type="InterPro" id="IPR006439">
    <property type="entry name" value="HAD-SF_hydro_IA"/>
</dbReference>
<dbReference type="OrthoDB" id="9776368at2"/>
<dbReference type="EMBL" id="MEIQ01000053">
    <property type="protein sequence ID" value="PIT48281.1"/>
    <property type="molecule type" value="Genomic_DNA"/>
</dbReference>
<reference evidence="9 10" key="1">
    <citation type="journal article" date="2017" name="MBio">
        <title>Type VI secretion-mediated competition in the bee gut microbiome.</title>
        <authorList>
            <person name="Steele M.I."/>
            <person name="Kwong W.K."/>
            <person name="Powell J.E."/>
            <person name="Whiteley M."/>
            <person name="Moran N.A."/>
        </authorList>
    </citation>
    <scope>NUCLEOTIDE SEQUENCE [LARGE SCALE GENOMIC DNA]</scope>
    <source>
        <strain evidence="9 10">Occ4-2</strain>
    </source>
</reference>
<dbReference type="InterPro" id="IPR023214">
    <property type="entry name" value="HAD_sf"/>
</dbReference>
<dbReference type="eggNOG" id="COG0546">
    <property type="taxonomic scope" value="Bacteria"/>
</dbReference>
<dbReference type="GO" id="GO:0006281">
    <property type="term" value="P:DNA repair"/>
    <property type="evidence" value="ECO:0007669"/>
    <property type="project" value="TreeGrafter"/>
</dbReference>
<evidence type="ECO:0000256" key="1">
    <source>
        <dbReference type="ARBA" id="ARBA00000830"/>
    </source>
</evidence>
<dbReference type="EC" id="3.1.3.18" evidence="3"/>
<protein>
    <recommendedName>
        <fullName evidence="3">phosphoglycolate phosphatase</fullName>
        <ecNumber evidence="3">3.1.3.18</ecNumber>
    </recommendedName>
</protein>
<evidence type="ECO:0000256" key="7">
    <source>
        <dbReference type="ARBA" id="ARBA00023277"/>
    </source>
</evidence>
<keyword evidence="7" id="KW-0119">Carbohydrate metabolism</keyword>